<keyword evidence="4" id="KW-1003">Cell membrane</keyword>
<dbReference type="PaxDb" id="65489-OBART08G02800.1"/>
<evidence type="ECO:0000256" key="11">
    <source>
        <dbReference type="ARBA" id="ARBA00022737"/>
    </source>
</evidence>
<organism evidence="23">
    <name type="scientific">Oryza barthii</name>
    <dbReference type="NCBI Taxonomy" id="65489"/>
    <lineage>
        <taxon>Eukaryota</taxon>
        <taxon>Viridiplantae</taxon>
        <taxon>Streptophyta</taxon>
        <taxon>Embryophyta</taxon>
        <taxon>Tracheophyta</taxon>
        <taxon>Spermatophyta</taxon>
        <taxon>Magnoliopsida</taxon>
        <taxon>Liliopsida</taxon>
        <taxon>Poales</taxon>
        <taxon>Poaceae</taxon>
        <taxon>BOP clade</taxon>
        <taxon>Oryzoideae</taxon>
        <taxon>Oryzeae</taxon>
        <taxon>Oryzinae</taxon>
        <taxon>Oryza</taxon>
    </lineage>
</organism>
<protein>
    <recommendedName>
        <fullName evidence="3">non-specific serine/threonine protein kinase</fullName>
        <ecNumber evidence="3">2.7.11.1</ecNumber>
    </recommendedName>
</protein>
<evidence type="ECO:0000313" key="23">
    <source>
        <dbReference type="EnsemblPlants" id="OBART08G02800.1"/>
    </source>
</evidence>
<evidence type="ECO:0000256" key="20">
    <source>
        <dbReference type="ARBA" id="ARBA00048679"/>
    </source>
</evidence>
<keyword evidence="24" id="KW-1185">Reference proteome</keyword>
<keyword evidence="15" id="KW-1133">Transmembrane helix</keyword>
<comment type="similarity">
    <text evidence="2">Belongs to the protein kinase superfamily. Ser/Thr protein kinase family.</text>
</comment>
<comment type="catalytic activity">
    <reaction evidence="19">
        <text>L-threonyl-[protein] + ATP = O-phospho-L-threonyl-[protein] + ADP + H(+)</text>
        <dbReference type="Rhea" id="RHEA:46608"/>
        <dbReference type="Rhea" id="RHEA-COMP:11060"/>
        <dbReference type="Rhea" id="RHEA-COMP:11605"/>
        <dbReference type="ChEBI" id="CHEBI:15378"/>
        <dbReference type="ChEBI" id="CHEBI:30013"/>
        <dbReference type="ChEBI" id="CHEBI:30616"/>
        <dbReference type="ChEBI" id="CHEBI:61977"/>
        <dbReference type="ChEBI" id="CHEBI:456216"/>
        <dbReference type="EC" id="2.7.11.1"/>
    </reaction>
</comment>
<dbReference type="HOGENOM" id="CLU_000288_22_1_1"/>
<dbReference type="Gene3D" id="1.10.510.10">
    <property type="entry name" value="Transferase(Phosphotransferase) domain 1"/>
    <property type="match status" value="1"/>
</dbReference>
<keyword evidence="7" id="KW-0433">Leucine-rich repeat</keyword>
<dbReference type="SMART" id="SM00369">
    <property type="entry name" value="LRR_TYP"/>
    <property type="match status" value="3"/>
</dbReference>
<evidence type="ECO:0000256" key="13">
    <source>
        <dbReference type="ARBA" id="ARBA00022777"/>
    </source>
</evidence>
<dbReference type="SUPFAM" id="SSF52058">
    <property type="entry name" value="L domain-like"/>
    <property type="match status" value="1"/>
</dbReference>
<dbReference type="InterPro" id="IPR013210">
    <property type="entry name" value="LRR_N_plant-typ"/>
</dbReference>
<evidence type="ECO:0000313" key="24">
    <source>
        <dbReference type="Proteomes" id="UP000026960"/>
    </source>
</evidence>
<evidence type="ECO:0000259" key="22">
    <source>
        <dbReference type="PROSITE" id="PS50011"/>
    </source>
</evidence>
<dbReference type="Pfam" id="PF08263">
    <property type="entry name" value="LRRNT_2"/>
    <property type="match status" value="1"/>
</dbReference>
<dbReference type="GO" id="GO:0004674">
    <property type="term" value="F:protein serine/threonine kinase activity"/>
    <property type="evidence" value="ECO:0007669"/>
    <property type="project" value="UniProtKB-KW"/>
</dbReference>
<keyword evidence="12" id="KW-0547">Nucleotide-binding</keyword>
<reference evidence="23" key="2">
    <citation type="submission" date="2015-03" db="UniProtKB">
        <authorList>
            <consortium name="EnsemblPlants"/>
        </authorList>
    </citation>
    <scope>IDENTIFICATION</scope>
</reference>
<dbReference type="GO" id="GO:0005524">
    <property type="term" value="F:ATP binding"/>
    <property type="evidence" value="ECO:0007669"/>
    <property type="project" value="UniProtKB-KW"/>
</dbReference>
<dbReference type="EC" id="2.7.11.1" evidence="3"/>
<evidence type="ECO:0000256" key="8">
    <source>
        <dbReference type="ARBA" id="ARBA00022679"/>
    </source>
</evidence>
<dbReference type="InterPro" id="IPR003591">
    <property type="entry name" value="Leu-rich_rpt_typical-subtyp"/>
</dbReference>
<evidence type="ECO:0000256" key="19">
    <source>
        <dbReference type="ARBA" id="ARBA00047899"/>
    </source>
</evidence>
<dbReference type="FunFam" id="3.80.10.10:FF:000383">
    <property type="entry name" value="Leucine-rich repeat receptor protein kinase EMS1"/>
    <property type="match status" value="2"/>
</dbReference>
<keyword evidence="8" id="KW-0808">Transferase</keyword>
<evidence type="ECO:0000256" key="9">
    <source>
        <dbReference type="ARBA" id="ARBA00022692"/>
    </source>
</evidence>
<accession>A0A0D3GWB0</accession>
<dbReference type="GO" id="GO:0005886">
    <property type="term" value="C:plasma membrane"/>
    <property type="evidence" value="ECO:0007669"/>
    <property type="project" value="UniProtKB-SubCell"/>
</dbReference>
<keyword evidence="13" id="KW-0418">Kinase</keyword>
<dbReference type="STRING" id="65489.A0A0D3GWB0"/>
<evidence type="ECO:0000256" key="2">
    <source>
        <dbReference type="ARBA" id="ARBA00008684"/>
    </source>
</evidence>
<dbReference type="Pfam" id="PF00560">
    <property type="entry name" value="LRR_1"/>
    <property type="match status" value="3"/>
</dbReference>
<evidence type="ECO:0000256" key="6">
    <source>
        <dbReference type="ARBA" id="ARBA00022553"/>
    </source>
</evidence>
<evidence type="ECO:0000256" key="12">
    <source>
        <dbReference type="ARBA" id="ARBA00022741"/>
    </source>
</evidence>
<evidence type="ECO:0000256" key="16">
    <source>
        <dbReference type="ARBA" id="ARBA00023136"/>
    </source>
</evidence>
<dbReference type="eggNOG" id="ENOG502QSRW">
    <property type="taxonomic scope" value="Eukaryota"/>
</dbReference>
<dbReference type="InterPro" id="IPR032675">
    <property type="entry name" value="LRR_dom_sf"/>
</dbReference>
<comment type="subcellular location">
    <subcellularLocation>
        <location evidence="1">Cell membrane</location>
        <topology evidence="1">Single-pass membrane protein</topology>
    </subcellularLocation>
</comment>
<evidence type="ECO:0000256" key="3">
    <source>
        <dbReference type="ARBA" id="ARBA00012513"/>
    </source>
</evidence>
<dbReference type="Gramene" id="OBART08G02800.1">
    <property type="protein sequence ID" value="OBART08G02800.1"/>
    <property type="gene ID" value="OBART08G02800"/>
</dbReference>
<dbReference type="SMART" id="SM00220">
    <property type="entry name" value="S_TKc"/>
    <property type="match status" value="1"/>
</dbReference>
<name>A0A0D3GWB0_9ORYZ</name>
<dbReference type="PANTHER" id="PTHR48053:SF22">
    <property type="entry name" value="MDIS1-INTERACTING RECEPTOR LIKE KINASE 2-LIKE"/>
    <property type="match status" value="1"/>
</dbReference>
<keyword evidence="5" id="KW-0723">Serine/threonine-protein kinase</keyword>
<keyword evidence="6" id="KW-0597">Phosphoprotein</keyword>
<keyword evidence="11" id="KW-0677">Repeat</keyword>
<dbReference type="FunFam" id="1.10.510.10:FF:000417">
    <property type="entry name" value="Leucine-rich repeat receptor-like protein kinase"/>
    <property type="match status" value="1"/>
</dbReference>
<keyword evidence="9" id="KW-0812">Transmembrane</keyword>
<evidence type="ECO:0000256" key="7">
    <source>
        <dbReference type="ARBA" id="ARBA00022614"/>
    </source>
</evidence>
<evidence type="ECO:0000256" key="18">
    <source>
        <dbReference type="ARBA" id="ARBA00023180"/>
    </source>
</evidence>
<dbReference type="PANTHER" id="PTHR48053">
    <property type="entry name" value="LEUCINE RICH REPEAT FAMILY PROTEIN, EXPRESSED"/>
    <property type="match status" value="1"/>
</dbReference>
<evidence type="ECO:0000256" key="21">
    <source>
        <dbReference type="SAM" id="SignalP"/>
    </source>
</evidence>
<feature type="domain" description="Protein kinase" evidence="22">
    <location>
        <begin position="203"/>
        <end position="548"/>
    </location>
</feature>
<evidence type="ECO:0000256" key="4">
    <source>
        <dbReference type="ARBA" id="ARBA00022475"/>
    </source>
</evidence>
<dbReference type="AlphaFoldDB" id="A0A0D3GWB0"/>
<dbReference type="InterPro" id="IPR011009">
    <property type="entry name" value="Kinase-like_dom_sf"/>
</dbReference>
<sequence>MAAAAVHVLLLLLPLATITSASSAPLPLLALLSLRSSLGDPAGALRSWTYAAAASAGATRSLAPPWCAWPGVACDAATGEVVGVDLSRRNLSGTVSPTAARLLSPTLTSLNLSGNAFAGELPPAVLLLRRLVALDVSHNFFNSTFPDGIAKLGSLAFLDAFSNCFVGELPRGIGELRRLEHLNLGGSFFNGSIPGEVGQLRRLRFLHLAGNALSGRLPRELGELTSVEHLEIGYNAYDGGIPPEFGKMAQLRYLDIAAANVSGPLPPELGELTRLESLFLFKNRITGAIPPRWSRLRALQVLDVSDNHLAGAIPAGLGELTNLTTLNLMSNSLSGTIPAAIGALPSLEYMPNGSLDELLHGAAAKARPGWDARYKIAVGVAQGVSYLHHDCLPAIAHRDIKPSNILLDDDMEARVADFGVAKALQSAPMSVVAGSCGYIAPEYTYTLKVNEKSDVYSYGVVLLEILTGRRSVEAEYGEGNNIVDWVRRKVAGGGVGDVIDAAAWADNDVGGTRDEMALALRVALLCTSRCPQERPSMREALSMLQEARPERKNSAKKQVK</sequence>
<keyword evidence="16" id="KW-0472">Membrane</keyword>
<dbReference type="EnsemblPlants" id="OBART08G02800.1">
    <property type="protein sequence ID" value="OBART08G02800.1"/>
    <property type="gene ID" value="OBART08G02800"/>
</dbReference>
<dbReference type="Proteomes" id="UP000026960">
    <property type="component" value="Chromosome 8"/>
</dbReference>
<keyword evidence="18" id="KW-0325">Glycoprotein</keyword>
<evidence type="ECO:0000256" key="5">
    <source>
        <dbReference type="ARBA" id="ARBA00022527"/>
    </source>
</evidence>
<dbReference type="Gene3D" id="3.80.10.10">
    <property type="entry name" value="Ribonuclease Inhibitor"/>
    <property type="match status" value="2"/>
</dbReference>
<proteinExistence type="inferred from homology"/>
<evidence type="ECO:0000256" key="17">
    <source>
        <dbReference type="ARBA" id="ARBA00023170"/>
    </source>
</evidence>
<keyword evidence="10 21" id="KW-0732">Signal</keyword>
<dbReference type="Pfam" id="PF13516">
    <property type="entry name" value="LRR_6"/>
    <property type="match status" value="1"/>
</dbReference>
<reference evidence="23" key="1">
    <citation type="journal article" date="2009" name="Rice">
        <title>De Novo Next Generation Sequencing of Plant Genomes.</title>
        <authorList>
            <person name="Rounsley S."/>
            <person name="Marri P.R."/>
            <person name="Yu Y."/>
            <person name="He R."/>
            <person name="Sisneros N."/>
            <person name="Goicoechea J.L."/>
            <person name="Lee S.J."/>
            <person name="Angelova A."/>
            <person name="Kudrna D."/>
            <person name="Luo M."/>
            <person name="Affourtit J."/>
            <person name="Desany B."/>
            <person name="Knight J."/>
            <person name="Niazi F."/>
            <person name="Egholm M."/>
            <person name="Wing R.A."/>
        </authorList>
    </citation>
    <scope>NUCLEOTIDE SEQUENCE [LARGE SCALE GENOMIC DNA]</scope>
    <source>
        <strain evidence="23">cv. IRGC 105608</strain>
    </source>
</reference>
<keyword evidence="14" id="KW-0067">ATP-binding</keyword>
<comment type="catalytic activity">
    <reaction evidence="20">
        <text>L-seryl-[protein] + ATP = O-phospho-L-seryl-[protein] + ADP + H(+)</text>
        <dbReference type="Rhea" id="RHEA:17989"/>
        <dbReference type="Rhea" id="RHEA-COMP:9863"/>
        <dbReference type="Rhea" id="RHEA-COMP:11604"/>
        <dbReference type="ChEBI" id="CHEBI:15378"/>
        <dbReference type="ChEBI" id="CHEBI:29999"/>
        <dbReference type="ChEBI" id="CHEBI:30616"/>
        <dbReference type="ChEBI" id="CHEBI:83421"/>
        <dbReference type="ChEBI" id="CHEBI:456216"/>
        <dbReference type="EC" id="2.7.11.1"/>
    </reaction>
</comment>
<keyword evidence="17" id="KW-0675">Receptor</keyword>
<dbReference type="InterPro" id="IPR051716">
    <property type="entry name" value="Plant_RL_S/T_kinase"/>
</dbReference>
<dbReference type="InterPro" id="IPR001611">
    <property type="entry name" value="Leu-rich_rpt"/>
</dbReference>
<evidence type="ECO:0000256" key="10">
    <source>
        <dbReference type="ARBA" id="ARBA00022729"/>
    </source>
</evidence>
<dbReference type="SUPFAM" id="SSF56112">
    <property type="entry name" value="Protein kinase-like (PK-like)"/>
    <property type="match status" value="1"/>
</dbReference>
<evidence type="ECO:0000256" key="1">
    <source>
        <dbReference type="ARBA" id="ARBA00004162"/>
    </source>
</evidence>
<dbReference type="InterPro" id="IPR008271">
    <property type="entry name" value="Ser/Thr_kinase_AS"/>
</dbReference>
<dbReference type="InterPro" id="IPR000719">
    <property type="entry name" value="Prot_kinase_dom"/>
</dbReference>
<evidence type="ECO:0000256" key="15">
    <source>
        <dbReference type="ARBA" id="ARBA00022989"/>
    </source>
</evidence>
<dbReference type="PROSITE" id="PS00108">
    <property type="entry name" value="PROTEIN_KINASE_ST"/>
    <property type="match status" value="1"/>
</dbReference>
<feature type="signal peptide" evidence="21">
    <location>
        <begin position="1"/>
        <end position="23"/>
    </location>
</feature>
<feature type="chain" id="PRO_5002262953" description="non-specific serine/threonine protein kinase" evidence="21">
    <location>
        <begin position="24"/>
        <end position="560"/>
    </location>
</feature>
<evidence type="ECO:0000256" key="14">
    <source>
        <dbReference type="ARBA" id="ARBA00022840"/>
    </source>
</evidence>
<dbReference type="PROSITE" id="PS50011">
    <property type="entry name" value="PROTEIN_KINASE_DOM"/>
    <property type="match status" value="1"/>
</dbReference>
<dbReference type="Pfam" id="PF00069">
    <property type="entry name" value="Pkinase"/>
    <property type="match status" value="1"/>
</dbReference>